<dbReference type="SUPFAM" id="SSF56219">
    <property type="entry name" value="DNase I-like"/>
    <property type="match status" value="1"/>
</dbReference>
<evidence type="ECO:0008006" key="4">
    <source>
        <dbReference type="Google" id="ProtNLM"/>
    </source>
</evidence>
<keyword evidence="1" id="KW-0732">Signal</keyword>
<dbReference type="STRING" id="2903.R1DFP4"/>
<dbReference type="InterPro" id="IPR036691">
    <property type="entry name" value="Endo/exonu/phosph_ase_sf"/>
</dbReference>
<accession>A0A0D3IEG1</accession>
<proteinExistence type="predicted"/>
<protein>
    <recommendedName>
        <fullName evidence="4">Endonuclease/exonuclease/phosphatase domain-containing protein</fullName>
    </recommendedName>
</protein>
<dbReference type="PANTHER" id="PTHR12121:SF36">
    <property type="entry name" value="ENDONUCLEASE_EXONUCLEASE_PHOSPHATASE DOMAIN-CONTAINING PROTEIN"/>
    <property type="match status" value="1"/>
</dbReference>
<reference evidence="3" key="1">
    <citation type="journal article" date="2013" name="Nature">
        <title>Pan genome of the phytoplankton Emiliania underpins its global distribution.</title>
        <authorList>
            <person name="Read B.A."/>
            <person name="Kegel J."/>
            <person name="Klute M.J."/>
            <person name="Kuo A."/>
            <person name="Lefebvre S.C."/>
            <person name="Maumus F."/>
            <person name="Mayer C."/>
            <person name="Miller J."/>
            <person name="Monier A."/>
            <person name="Salamov A."/>
            <person name="Young J."/>
            <person name="Aguilar M."/>
            <person name="Claverie J.M."/>
            <person name="Frickenhaus S."/>
            <person name="Gonzalez K."/>
            <person name="Herman E.K."/>
            <person name="Lin Y.C."/>
            <person name="Napier J."/>
            <person name="Ogata H."/>
            <person name="Sarno A.F."/>
            <person name="Shmutz J."/>
            <person name="Schroeder D."/>
            <person name="de Vargas C."/>
            <person name="Verret F."/>
            <person name="von Dassow P."/>
            <person name="Valentin K."/>
            <person name="Van de Peer Y."/>
            <person name="Wheeler G."/>
            <person name="Dacks J.B."/>
            <person name="Delwiche C.F."/>
            <person name="Dyhrman S.T."/>
            <person name="Glockner G."/>
            <person name="John U."/>
            <person name="Richards T."/>
            <person name="Worden A.Z."/>
            <person name="Zhang X."/>
            <person name="Grigoriev I.V."/>
            <person name="Allen A.E."/>
            <person name="Bidle K."/>
            <person name="Borodovsky M."/>
            <person name="Bowler C."/>
            <person name="Brownlee C."/>
            <person name="Cock J.M."/>
            <person name="Elias M."/>
            <person name="Gladyshev V.N."/>
            <person name="Groth M."/>
            <person name="Guda C."/>
            <person name="Hadaegh A."/>
            <person name="Iglesias-Rodriguez M.D."/>
            <person name="Jenkins J."/>
            <person name="Jones B.M."/>
            <person name="Lawson T."/>
            <person name="Leese F."/>
            <person name="Lindquist E."/>
            <person name="Lobanov A."/>
            <person name="Lomsadze A."/>
            <person name="Malik S.B."/>
            <person name="Marsh M.E."/>
            <person name="Mackinder L."/>
            <person name="Mock T."/>
            <person name="Mueller-Roeber B."/>
            <person name="Pagarete A."/>
            <person name="Parker M."/>
            <person name="Probert I."/>
            <person name="Quesneville H."/>
            <person name="Raines C."/>
            <person name="Rensing S.A."/>
            <person name="Riano-Pachon D.M."/>
            <person name="Richier S."/>
            <person name="Rokitta S."/>
            <person name="Shiraiwa Y."/>
            <person name="Soanes D.M."/>
            <person name="van der Giezen M."/>
            <person name="Wahlund T.M."/>
            <person name="Williams B."/>
            <person name="Wilson W."/>
            <person name="Wolfe G."/>
            <person name="Wurch L.L."/>
        </authorList>
    </citation>
    <scope>NUCLEOTIDE SEQUENCE</scope>
</reference>
<reference evidence="2" key="2">
    <citation type="submission" date="2024-10" db="UniProtKB">
        <authorList>
            <consortium name="EnsemblProtists"/>
        </authorList>
    </citation>
    <scope>IDENTIFICATION</scope>
</reference>
<dbReference type="Proteomes" id="UP000013827">
    <property type="component" value="Unassembled WGS sequence"/>
</dbReference>
<dbReference type="InterPro" id="IPR050410">
    <property type="entry name" value="CCR4/nocturin_mRNA_transcr"/>
</dbReference>
<feature type="chain" id="PRO_5044288204" description="Endonuclease/exonuclease/phosphatase domain-containing protein" evidence="1">
    <location>
        <begin position="19"/>
        <end position="714"/>
    </location>
</feature>
<name>A0A0D3IEG1_EMIH1</name>
<feature type="signal peptide" evidence="1">
    <location>
        <begin position="1"/>
        <end position="18"/>
    </location>
</feature>
<dbReference type="RefSeq" id="XP_005762075.1">
    <property type="nucleotide sequence ID" value="XM_005762018.1"/>
</dbReference>
<keyword evidence="3" id="KW-1185">Reference proteome</keyword>
<dbReference type="PANTHER" id="PTHR12121">
    <property type="entry name" value="CARBON CATABOLITE REPRESSOR PROTEIN 4"/>
    <property type="match status" value="1"/>
</dbReference>
<dbReference type="HOGENOM" id="CLU_387070_0_0_1"/>
<dbReference type="EnsemblProtists" id="EOD09646">
    <property type="protein sequence ID" value="EOD09646"/>
    <property type="gene ID" value="EMIHUDRAFT_96881"/>
</dbReference>
<dbReference type="eggNOG" id="KOG0620">
    <property type="taxonomic scope" value="Eukaryota"/>
</dbReference>
<sequence>MHTMNVLLLPLATLPIVARRAADIVLVKVHVQGQPVRTLQRPAAEAVSRSLGRVGRALAPQGSKNAERCMLFDAGGLELHPATNALHAWSTAAHLQVGGMSLDVVWEPAEVASLVLPAVVPFVGVPLTPVIKTLGCAAEECRWVWEGLPTDTASGSRDGEWQPLGFGRTYTPSDADLGSRLRVRAAPPATSRALAALPLLACVAEAAAAVEAPPARPLLVRRLGALRRAAAAGRGGSGAGILRVLSYNILADCYSRHWGAAGGLHSYCSPRLTHRLPCFALQGRVSVCQVLAFSPDVALLQEVDRKWFETFWAPSMRQLGFSCVYTSKAGATSSEGLAAFVRTGALEMVEMREVSLAIGPSGAPAAAAPLLDSHAGTREGVRRLPTVAQLLLLREAAPGGSGGALNWAPSLELEEAAGVAARQAAATLGAGWDAVGDAEVEAAWARLADGSDDGVGVAAGADGAACPDATFEVARRVAREHHLLRVAATTLARSPDERTDEQAAGGRGAVTRLAASILDDAARGRSLYTSRPLAAAEVRASIGPCVRPAAAFDPTLVPQVARQLQLPLAAVSTPANDVQATSWYTRAHTRLGELMQRLLKAKVELRSRAASEGSAAALAAGEAAEVRLWAARAAGVCLSHPKPLQSVYSLDSPPTHVVPRYATSIDWICVDAERLEVVGVAPRPPLQELTRDVAMPSAEWPSDHISLVADLAWR</sequence>
<dbReference type="AlphaFoldDB" id="A0A0D3IEG1"/>
<evidence type="ECO:0000313" key="3">
    <source>
        <dbReference type="Proteomes" id="UP000013827"/>
    </source>
</evidence>
<dbReference type="Gene3D" id="3.60.10.10">
    <property type="entry name" value="Endonuclease/exonuclease/phosphatase"/>
    <property type="match status" value="2"/>
</dbReference>
<evidence type="ECO:0000256" key="1">
    <source>
        <dbReference type="SAM" id="SignalP"/>
    </source>
</evidence>
<dbReference type="PaxDb" id="2903-EOD09646"/>
<evidence type="ECO:0000313" key="2">
    <source>
        <dbReference type="EnsemblProtists" id="EOD09646"/>
    </source>
</evidence>
<organism evidence="2 3">
    <name type="scientific">Emiliania huxleyi (strain CCMP1516)</name>
    <dbReference type="NCBI Taxonomy" id="280463"/>
    <lineage>
        <taxon>Eukaryota</taxon>
        <taxon>Haptista</taxon>
        <taxon>Haptophyta</taxon>
        <taxon>Prymnesiophyceae</taxon>
        <taxon>Isochrysidales</taxon>
        <taxon>Noelaerhabdaceae</taxon>
        <taxon>Emiliania</taxon>
    </lineage>
</organism>
<dbReference type="KEGG" id="ehx:EMIHUDRAFT_96881"/>
<dbReference type="GO" id="GO:0000175">
    <property type="term" value="F:3'-5'-RNA exonuclease activity"/>
    <property type="evidence" value="ECO:0007669"/>
    <property type="project" value="TreeGrafter"/>
</dbReference>
<dbReference type="GeneID" id="17255768"/>